<proteinExistence type="predicted"/>
<feature type="compositionally biased region" description="Basic residues" evidence="1">
    <location>
        <begin position="143"/>
        <end position="152"/>
    </location>
</feature>
<keyword evidence="3" id="KW-1185">Reference proteome</keyword>
<sequence>MGFSRNGMLHPPSQELTAQMMGQSGQAHMTHQFLPYMGLTQSQVGLNEGGNNSFFLQQNQEGGPSYSHRPISNKIVSEANNNSKEVDINQVIVQLGETGLKTMEHPCFPQKKKRNQGKELDFEGPYFSHGGIPAPTQSPKSRAIIRKSKTKPTGKMEKESQPEKQQVWAEDKKISEV</sequence>
<feature type="region of interest" description="Disordered" evidence="1">
    <location>
        <begin position="107"/>
        <end position="177"/>
    </location>
</feature>
<accession>A0AAV2D0C1</accession>
<organism evidence="2 3">
    <name type="scientific">Linum trigynum</name>
    <dbReference type="NCBI Taxonomy" id="586398"/>
    <lineage>
        <taxon>Eukaryota</taxon>
        <taxon>Viridiplantae</taxon>
        <taxon>Streptophyta</taxon>
        <taxon>Embryophyta</taxon>
        <taxon>Tracheophyta</taxon>
        <taxon>Spermatophyta</taxon>
        <taxon>Magnoliopsida</taxon>
        <taxon>eudicotyledons</taxon>
        <taxon>Gunneridae</taxon>
        <taxon>Pentapetalae</taxon>
        <taxon>rosids</taxon>
        <taxon>fabids</taxon>
        <taxon>Malpighiales</taxon>
        <taxon>Linaceae</taxon>
        <taxon>Linum</taxon>
    </lineage>
</organism>
<evidence type="ECO:0000256" key="1">
    <source>
        <dbReference type="SAM" id="MobiDB-lite"/>
    </source>
</evidence>
<dbReference type="Proteomes" id="UP001497516">
    <property type="component" value="Chromosome 10"/>
</dbReference>
<evidence type="ECO:0000313" key="2">
    <source>
        <dbReference type="EMBL" id="CAL1361201.1"/>
    </source>
</evidence>
<protein>
    <submittedName>
        <fullName evidence="2">Uncharacterized protein</fullName>
    </submittedName>
</protein>
<dbReference type="EMBL" id="OZ034814">
    <property type="protein sequence ID" value="CAL1361201.1"/>
    <property type="molecule type" value="Genomic_DNA"/>
</dbReference>
<reference evidence="2 3" key="1">
    <citation type="submission" date="2024-04" db="EMBL/GenBank/DDBJ databases">
        <authorList>
            <person name="Fracassetti M."/>
        </authorList>
    </citation>
    <scope>NUCLEOTIDE SEQUENCE [LARGE SCALE GENOMIC DNA]</scope>
</reference>
<evidence type="ECO:0000313" key="3">
    <source>
        <dbReference type="Proteomes" id="UP001497516"/>
    </source>
</evidence>
<dbReference type="AlphaFoldDB" id="A0AAV2D0C1"/>
<gene>
    <name evidence="2" type="ORF">LTRI10_LOCUS8588</name>
</gene>
<name>A0AAV2D0C1_9ROSI</name>